<organism evidence="7 8">
    <name type="scientific">Ephemerocybe angulata</name>
    <dbReference type="NCBI Taxonomy" id="980116"/>
    <lineage>
        <taxon>Eukaryota</taxon>
        <taxon>Fungi</taxon>
        <taxon>Dikarya</taxon>
        <taxon>Basidiomycota</taxon>
        <taxon>Agaricomycotina</taxon>
        <taxon>Agaricomycetes</taxon>
        <taxon>Agaricomycetidae</taxon>
        <taxon>Agaricales</taxon>
        <taxon>Agaricineae</taxon>
        <taxon>Psathyrellaceae</taxon>
        <taxon>Ephemerocybe</taxon>
    </lineage>
</organism>
<dbReference type="GO" id="GO:0012505">
    <property type="term" value="C:endomembrane system"/>
    <property type="evidence" value="ECO:0007669"/>
    <property type="project" value="UniProtKB-SubCell"/>
</dbReference>
<keyword evidence="3" id="KW-0813">Transport</keyword>
<comment type="caution">
    <text evidence="7">The sequence shown here is derived from an EMBL/GenBank/DDBJ whole genome shotgun (WGS) entry which is preliminary data.</text>
</comment>
<gene>
    <name evidence="7" type="ORF">DFP72DRAFT_961266</name>
</gene>
<accession>A0A8H6I799</accession>
<dbReference type="GO" id="GO:0015031">
    <property type="term" value="P:protein transport"/>
    <property type="evidence" value="ECO:0007669"/>
    <property type="project" value="UniProtKB-KW"/>
</dbReference>
<evidence type="ECO:0000256" key="3">
    <source>
        <dbReference type="ARBA" id="ARBA00022448"/>
    </source>
</evidence>
<evidence type="ECO:0000313" key="7">
    <source>
        <dbReference type="EMBL" id="KAF6759194.1"/>
    </source>
</evidence>
<feature type="domain" description="AP complex mu/sigma subunit" evidence="6">
    <location>
        <begin position="120"/>
        <end position="237"/>
    </location>
</feature>
<dbReference type="InterPro" id="IPR022775">
    <property type="entry name" value="AP_mu_sigma_su"/>
</dbReference>
<evidence type="ECO:0000259" key="6">
    <source>
        <dbReference type="Pfam" id="PF01217"/>
    </source>
</evidence>
<name>A0A8H6I799_9AGAR</name>
<dbReference type="Proteomes" id="UP000521943">
    <property type="component" value="Unassembled WGS sequence"/>
</dbReference>
<evidence type="ECO:0000256" key="2">
    <source>
        <dbReference type="ARBA" id="ARBA00006972"/>
    </source>
</evidence>
<sequence>MPLDNYQVIYHEPQLDDGKGTSTNLSRVEGRIAGPCILSGAQNVHVESISTATVGGNYNVTIVNHHYHINCSSDGQDVSVDELIRWLKGPDFFRLQQEALNQRVSEPVDHTLTDSLPKAIKFFIIWNRQGRTRLSRWFDRYDDEEKALLRNQVHGQVALQDKTYMANSIESRNCKIVYVRKGSLCFCACVSTSANELRYLEAIHLFVEVLDSFFDQFCELDIVFNFYKIYAILDEIF</sequence>
<dbReference type="Gene3D" id="3.30.450.60">
    <property type="match status" value="1"/>
</dbReference>
<dbReference type="InterPro" id="IPR011012">
    <property type="entry name" value="Longin-like_dom_sf"/>
</dbReference>
<comment type="similarity">
    <text evidence="2">Belongs to the adaptor complexes small subunit family.</text>
</comment>
<proteinExistence type="inferred from homology"/>
<evidence type="ECO:0000256" key="1">
    <source>
        <dbReference type="ARBA" id="ARBA00004308"/>
    </source>
</evidence>
<protein>
    <submittedName>
        <fullName evidence="7">Clathrin adaptor complex small chain-domain-containing protein</fullName>
    </submittedName>
</protein>
<keyword evidence="8" id="KW-1185">Reference proteome</keyword>
<reference evidence="7 8" key="1">
    <citation type="submission" date="2020-07" db="EMBL/GenBank/DDBJ databases">
        <title>Comparative genomics of pyrophilous fungi reveals a link between fire events and developmental genes.</title>
        <authorList>
            <consortium name="DOE Joint Genome Institute"/>
            <person name="Steindorff A.S."/>
            <person name="Carver A."/>
            <person name="Calhoun S."/>
            <person name="Stillman K."/>
            <person name="Liu H."/>
            <person name="Lipzen A."/>
            <person name="Pangilinan J."/>
            <person name="Labutti K."/>
            <person name="Bruns T.D."/>
            <person name="Grigoriev I.V."/>
        </authorList>
    </citation>
    <scope>NUCLEOTIDE SEQUENCE [LARGE SCALE GENOMIC DNA]</scope>
    <source>
        <strain evidence="7 8">CBS 144469</strain>
    </source>
</reference>
<dbReference type="SUPFAM" id="SSF64356">
    <property type="entry name" value="SNARE-like"/>
    <property type="match status" value="1"/>
</dbReference>
<dbReference type="InterPro" id="IPR016635">
    <property type="entry name" value="AP_complex_ssu"/>
</dbReference>
<evidence type="ECO:0000256" key="4">
    <source>
        <dbReference type="ARBA" id="ARBA00022927"/>
    </source>
</evidence>
<dbReference type="OrthoDB" id="371463at2759"/>
<dbReference type="AlphaFoldDB" id="A0A8H6I799"/>
<evidence type="ECO:0000256" key="5">
    <source>
        <dbReference type="ARBA" id="ARBA00023136"/>
    </source>
</evidence>
<comment type="subcellular location">
    <subcellularLocation>
        <location evidence="1">Endomembrane system</location>
    </subcellularLocation>
</comment>
<dbReference type="Pfam" id="PF01217">
    <property type="entry name" value="Clat_adaptor_s"/>
    <property type="match status" value="1"/>
</dbReference>
<evidence type="ECO:0000313" key="8">
    <source>
        <dbReference type="Proteomes" id="UP000521943"/>
    </source>
</evidence>
<keyword evidence="4" id="KW-0653">Protein transport</keyword>
<dbReference type="EMBL" id="JACGCI010000016">
    <property type="protein sequence ID" value="KAF6759194.1"/>
    <property type="molecule type" value="Genomic_DNA"/>
</dbReference>
<keyword evidence="5" id="KW-0472">Membrane</keyword>
<dbReference type="PANTHER" id="PTHR11753">
    <property type="entry name" value="ADAPTOR COMPLEXES SMALL SUBUNIT FAMILY"/>
    <property type="match status" value="1"/>
</dbReference>